<evidence type="ECO:0000313" key="2">
    <source>
        <dbReference type="Proteomes" id="UP000298488"/>
    </source>
</evidence>
<dbReference type="EMBL" id="SOFI01000003">
    <property type="protein sequence ID" value="TFB80425.1"/>
    <property type="molecule type" value="Genomic_DNA"/>
</dbReference>
<gene>
    <name evidence="1" type="ORF">E3N84_10525</name>
</gene>
<protein>
    <submittedName>
        <fullName evidence="1">Uncharacterized protein</fullName>
    </submittedName>
</protein>
<keyword evidence="2" id="KW-1185">Reference proteome</keyword>
<comment type="caution">
    <text evidence="1">The sequence shown here is derived from an EMBL/GenBank/DDBJ whole genome shotgun (WGS) entry which is preliminary data.</text>
</comment>
<sequence length="326" mass="36089">MSPSVTAAMRKERPAKSTIRARWLQIIKEYEKHWSSDEVLYTTLCGAEALDIRMMVADGLIKATEVGGIADSDKGKVVAVEAGLDALLQLRQSIPGLRVIDQRIDYIVGGASDPNKFPEKKKRDAARARVINLDFNGPLKLDHDAQNGFKHPDLETVRKLAALHGKPEVRAPWCLLLTFQSEITWSVSTQQEVFRYLSANASEHHGFGRQLKAFYGDELFDLITGDQSFDISTHTRQSQQLLLSAFVAKRVALLASTSGWKVTTRANWRYGGEDLTAPMCTWIFDFSWDPRGDSNSHAVYQDSLSDVLSATAVVNSGGTVISDAFA</sequence>
<dbReference type="AlphaFoldDB" id="A0A4R8VCJ5"/>
<dbReference type="RefSeq" id="WP_134542289.1">
    <property type="nucleotide sequence ID" value="NZ_JACHBP010000001.1"/>
</dbReference>
<proteinExistence type="predicted"/>
<dbReference type="Proteomes" id="UP000298488">
    <property type="component" value="Unassembled WGS sequence"/>
</dbReference>
<name>A0A4R8VCJ5_9MICO</name>
<evidence type="ECO:0000313" key="1">
    <source>
        <dbReference type="EMBL" id="TFB80425.1"/>
    </source>
</evidence>
<reference evidence="1 2" key="1">
    <citation type="submission" date="2019-03" db="EMBL/GenBank/DDBJ databases">
        <title>Genomics of glacier-inhabiting Cryobacterium strains.</title>
        <authorList>
            <person name="Liu Q."/>
            <person name="Xin Y.-H."/>
        </authorList>
    </citation>
    <scope>NUCLEOTIDE SEQUENCE [LARGE SCALE GENOMIC DNA]</scope>
    <source>
        <strain evidence="1 2">CGMCC 1.10440</strain>
    </source>
</reference>
<organism evidence="1 2">
    <name type="scientific">Terrimesophilobacter mesophilus</name>
    <dbReference type="NCBI Taxonomy" id="433647"/>
    <lineage>
        <taxon>Bacteria</taxon>
        <taxon>Bacillati</taxon>
        <taxon>Actinomycetota</taxon>
        <taxon>Actinomycetes</taxon>
        <taxon>Micrococcales</taxon>
        <taxon>Microbacteriaceae</taxon>
        <taxon>Terrimesophilobacter</taxon>
    </lineage>
</organism>
<accession>A0A4R8VCJ5</accession>
<dbReference type="OrthoDB" id="9553861at2"/>